<protein>
    <submittedName>
        <fullName evidence="1">Uncharacterized protein</fullName>
    </submittedName>
</protein>
<dbReference type="EMBL" id="KK198762">
    <property type="protein sequence ID" value="KCW50303.1"/>
    <property type="molecule type" value="Genomic_DNA"/>
</dbReference>
<accession>A0A059A900</accession>
<sequence length="81" mass="9648">MYDVLQILARELAPVQQFLLSYWLVHEAILLSPNYSSLCKFPRSDTLDKRLCYRQFVAEYPFLSHCYICYQVNFQTNISCE</sequence>
<organism evidence="1">
    <name type="scientific">Eucalyptus grandis</name>
    <name type="common">Flooded gum</name>
    <dbReference type="NCBI Taxonomy" id="71139"/>
    <lineage>
        <taxon>Eukaryota</taxon>
        <taxon>Viridiplantae</taxon>
        <taxon>Streptophyta</taxon>
        <taxon>Embryophyta</taxon>
        <taxon>Tracheophyta</taxon>
        <taxon>Spermatophyta</taxon>
        <taxon>Magnoliopsida</taxon>
        <taxon>eudicotyledons</taxon>
        <taxon>Gunneridae</taxon>
        <taxon>Pentapetalae</taxon>
        <taxon>rosids</taxon>
        <taxon>malvids</taxon>
        <taxon>Myrtales</taxon>
        <taxon>Myrtaceae</taxon>
        <taxon>Myrtoideae</taxon>
        <taxon>Eucalypteae</taxon>
        <taxon>Eucalyptus</taxon>
    </lineage>
</organism>
<dbReference type="InParanoid" id="A0A059A900"/>
<evidence type="ECO:0000313" key="1">
    <source>
        <dbReference type="EMBL" id="KCW50303.1"/>
    </source>
</evidence>
<gene>
    <name evidence="1" type="ORF">EUGRSUZ_J00088</name>
</gene>
<dbReference type="AlphaFoldDB" id="A0A059A900"/>
<proteinExistence type="predicted"/>
<name>A0A059A900_EUCGR</name>
<reference evidence="1" key="1">
    <citation type="submission" date="2013-07" db="EMBL/GenBank/DDBJ databases">
        <title>The genome of Eucalyptus grandis.</title>
        <authorList>
            <person name="Schmutz J."/>
            <person name="Hayes R."/>
            <person name="Myburg A."/>
            <person name="Tuskan G."/>
            <person name="Grattapaglia D."/>
            <person name="Rokhsar D.S."/>
        </authorList>
    </citation>
    <scope>NUCLEOTIDE SEQUENCE</scope>
    <source>
        <tissue evidence="1">Leaf extractions</tissue>
    </source>
</reference>
<dbReference type="Gramene" id="KCW50303">
    <property type="protein sequence ID" value="KCW50303"/>
    <property type="gene ID" value="EUGRSUZ_J00088"/>
</dbReference>